<feature type="transmembrane region" description="Helical" evidence="1">
    <location>
        <begin position="7"/>
        <end position="31"/>
    </location>
</feature>
<feature type="transmembrane region" description="Helical" evidence="1">
    <location>
        <begin position="288"/>
        <end position="308"/>
    </location>
</feature>
<keyword evidence="1" id="KW-1133">Transmembrane helix</keyword>
<keyword evidence="3" id="KW-0012">Acyltransferase</keyword>
<accession>A0A934UP87</accession>
<dbReference type="GO" id="GO:0000271">
    <property type="term" value="P:polysaccharide biosynthetic process"/>
    <property type="evidence" value="ECO:0007669"/>
    <property type="project" value="TreeGrafter"/>
</dbReference>
<keyword evidence="1" id="KW-0472">Membrane</keyword>
<keyword evidence="4" id="KW-1185">Reference proteome</keyword>
<evidence type="ECO:0000313" key="3">
    <source>
        <dbReference type="EMBL" id="MBK0380661.1"/>
    </source>
</evidence>
<feature type="transmembrane region" description="Helical" evidence="1">
    <location>
        <begin position="148"/>
        <end position="168"/>
    </location>
</feature>
<comment type="caution">
    <text evidence="3">The sequence shown here is derived from an EMBL/GenBank/DDBJ whole genome shotgun (WGS) entry which is preliminary data.</text>
</comment>
<feature type="transmembrane region" description="Helical" evidence="1">
    <location>
        <begin position="246"/>
        <end position="268"/>
    </location>
</feature>
<dbReference type="InterPro" id="IPR050879">
    <property type="entry name" value="Acyltransferase_3"/>
</dbReference>
<dbReference type="AlphaFoldDB" id="A0A934UP87"/>
<reference evidence="3" key="1">
    <citation type="submission" date="2020-12" db="EMBL/GenBank/DDBJ databases">
        <title>Bacterial novel species Mucilaginibacter sp. SD-g isolated from soil.</title>
        <authorList>
            <person name="Jung H.-Y."/>
        </authorList>
    </citation>
    <scope>NUCLEOTIDE SEQUENCE</scope>
    <source>
        <strain evidence="3">SD-g</strain>
    </source>
</reference>
<feature type="transmembrane region" description="Helical" evidence="1">
    <location>
        <begin position="51"/>
        <end position="68"/>
    </location>
</feature>
<feature type="domain" description="Acyltransferase 3" evidence="2">
    <location>
        <begin position="16"/>
        <end position="338"/>
    </location>
</feature>
<name>A0A934UP87_9SPHI</name>
<evidence type="ECO:0000256" key="1">
    <source>
        <dbReference type="SAM" id="Phobius"/>
    </source>
</evidence>
<evidence type="ECO:0000313" key="4">
    <source>
        <dbReference type="Proteomes" id="UP000613193"/>
    </source>
</evidence>
<dbReference type="GO" id="GO:0016020">
    <property type="term" value="C:membrane"/>
    <property type="evidence" value="ECO:0007669"/>
    <property type="project" value="TreeGrafter"/>
</dbReference>
<feature type="transmembrane region" description="Helical" evidence="1">
    <location>
        <begin position="180"/>
        <end position="204"/>
    </location>
</feature>
<dbReference type="Proteomes" id="UP000613193">
    <property type="component" value="Unassembled WGS sequence"/>
</dbReference>
<feature type="transmembrane region" description="Helical" evidence="1">
    <location>
        <begin position="320"/>
        <end position="338"/>
    </location>
</feature>
<dbReference type="PANTHER" id="PTHR23028:SF53">
    <property type="entry name" value="ACYL_TRANSF_3 DOMAIN-CONTAINING PROTEIN"/>
    <property type="match status" value="1"/>
</dbReference>
<dbReference type="Pfam" id="PF01757">
    <property type="entry name" value="Acyl_transf_3"/>
    <property type="match status" value="1"/>
</dbReference>
<keyword evidence="1" id="KW-0812">Transmembrane</keyword>
<dbReference type="InterPro" id="IPR002656">
    <property type="entry name" value="Acyl_transf_3_dom"/>
</dbReference>
<organism evidence="3 4">
    <name type="scientific">Mucilaginibacter segetis</name>
    <dbReference type="NCBI Taxonomy" id="2793071"/>
    <lineage>
        <taxon>Bacteria</taxon>
        <taxon>Pseudomonadati</taxon>
        <taxon>Bacteroidota</taxon>
        <taxon>Sphingobacteriia</taxon>
        <taxon>Sphingobacteriales</taxon>
        <taxon>Sphingobacteriaceae</taxon>
        <taxon>Mucilaginibacter</taxon>
    </lineage>
</organism>
<dbReference type="RefSeq" id="WP_200067204.1">
    <property type="nucleotide sequence ID" value="NZ_JAEHFW010000003.1"/>
</dbReference>
<dbReference type="GO" id="GO:0016747">
    <property type="term" value="F:acyltransferase activity, transferring groups other than amino-acyl groups"/>
    <property type="evidence" value="ECO:0007669"/>
    <property type="project" value="InterPro"/>
</dbReference>
<dbReference type="EMBL" id="JAEHFW010000003">
    <property type="protein sequence ID" value="MBK0380661.1"/>
    <property type="molecule type" value="Genomic_DNA"/>
</dbReference>
<keyword evidence="3" id="KW-0808">Transferase</keyword>
<feature type="transmembrane region" description="Helical" evidence="1">
    <location>
        <begin position="89"/>
        <end position="110"/>
    </location>
</feature>
<proteinExistence type="predicted"/>
<sequence>MLKIKPRVIIGSSSLFLDTLRICAAFTVLYIHAFDRWFPTKAHPEYEPGEPSHAAVIIFFVLSGYVIAHTTISKNRGGAQYAQARLSRLCSVVIPALVITAVIQFVIGYLNPELLMDYSRSHSGVRYVLSGFFVNEVWLFSAAPPLNGSLWSLSFEFWYYAIFGLWFFRRGGWKSFILPVLACIIAGPKILLMMPVWLAGYVAYILPRPSVKTVTAWLMVAGGLLLAWLAVEFVPSYPYRIGYVPLYYANQFVTDWVVGVFIAAALWILPTGNSLSADLRISAWVRKIADLTFPLYVLHFPLLVLWRAVFGFRLNDATQLWEVIISVVIASLLIGVILEKQRHLWSAFFKWLVGNAKDKVAAGSAAVKSN</sequence>
<evidence type="ECO:0000259" key="2">
    <source>
        <dbReference type="Pfam" id="PF01757"/>
    </source>
</evidence>
<protein>
    <submittedName>
        <fullName evidence="3">Acyltransferase</fullName>
    </submittedName>
</protein>
<dbReference type="PANTHER" id="PTHR23028">
    <property type="entry name" value="ACETYLTRANSFERASE"/>
    <property type="match status" value="1"/>
</dbReference>
<feature type="transmembrane region" description="Helical" evidence="1">
    <location>
        <begin position="216"/>
        <end position="234"/>
    </location>
</feature>
<gene>
    <name evidence="3" type="ORF">I5M19_15160</name>
</gene>